<dbReference type="EMBL" id="CP000628">
    <property type="protein sequence ID" value="ACM27545.1"/>
    <property type="molecule type" value="Genomic_DNA"/>
</dbReference>
<organism evidence="1 2">
    <name type="scientific">Rhizobium rhizogenes (strain K84 / ATCC BAA-868)</name>
    <name type="common">Agrobacterium radiobacter</name>
    <dbReference type="NCBI Taxonomy" id="311403"/>
    <lineage>
        <taxon>Bacteria</taxon>
        <taxon>Pseudomonadati</taxon>
        <taxon>Pseudomonadota</taxon>
        <taxon>Alphaproteobacteria</taxon>
        <taxon>Hyphomicrobiales</taxon>
        <taxon>Rhizobiaceae</taxon>
        <taxon>Rhizobium/Agrobacterium group</taxon>
        <taxon>Rhizobium</taxon>
    </lineage>
</organism>
<dbReference type="Proteomes" id="UP000001600">
    <property type="component" value="Chromosome 1"/>
</dbReference>
<name>B9J9E3_RHIR8</name>
<evidence type="ECO:0000313" key="1">
    <source>
        <dbReference type="EMBL" id="ACM27545.1"/>
    </source>
</evidence>
<evidence type="ECO:0000313" key="2">
    <source>
        <dbReference type="Proteomes" id="UP000001600"/>
    </source>
</evidence>
<accession>B9J9E3</accession>
<dbReference type="KEGG" id="ara:Arad_3643"/>
<sequence>MKRGLKAGRGQTERIQSVREIWLHVNSNAVFTQLAEDRLLRFQHGSIWDGS</sequence>
<protein>
    <submittedName>
        <fullName evidence="1">Uncharacterized protein</fullName>
    </submittedName>
</protein>
<proteinExistence type="predicted"/>
<dbReference type="STRING" id="311403.Arad_3643"/>
<dbReference type="HOGENOM" id="CLU_3094772_0_0_5"/>
<dbReference type="AlphaFoldDB" id="B9J9E3"/>
<reference evidence="1 2" key="1">
    <citation type="journal article" date="2009" name="J. Bacteriol.">
        <title>Genome sequences of three Agrobacterium biovars help elucidate the evolution of multichromosome genomes in bacteria.</title>
        <authorList>
            <person name="Slater S.C."/>
            <person name="Goldman B.S."/>
            <person name="Goodner B."/>
            <person name="Setubal J.C."/>
            <person name="Farrand S.K."/>
            <person name="Nester E.W."/>
            <person name="Burr T.J."/>
            <person name="Banta L."/>
            <person name="Dickerman A.W."/>
            <person name="Paulsen I."/>
            <person name="Otten L."/>
            <person name="Suen G."/>
            <person name="Welch R."/>
            <person name="Almeida N.F."/>
            <person name="Arnold F."/>
            <person name="Burton O.T."/>
            <person name="Du Z."/>
            <person name="Ewing A."/>
            <person name="Godsy E."/>
            <person name="Heisel S."/>
            <person name="Houmiel K.L."/>
            <person name="Jhaveri J."/>
            <person name="Lu J."/>
            <person name="Miller N.M."/>
            <person name="Norton S."/>
            <person name="Chen Q."/>
            <person name="Phoolcharoen W."/>
            <person name="Ohlin V."/>
            <person name="Ondrusek D."/>
            <person name="Pride N."/>
            <person name="Stricklin S.L."/>
            <person name="Sun J."/>
            <person name="Wheeler C."/>
            <person name="Wilson L."/>
            <person name="Zhu H."/>
            <person name="Wood D.W."/>
        </authorList>
    </citation>
    <scope>NUCLEOTIDE SEQUENCE [LARGE SCALE GENOMIC DNA]</scope>
    <source>
        <strain evidence="2">K84 / ATCC BAA-868</strain>
    </source>
</reference>
<gene>
    <name evidence="1" type="ordered locus">Arad_3643</name>
</gene>